<dbReference type="Gene3D" id="3.90.550.50">
    <property type="match status" value="1"/>
</dbReference>
<feature type="domain" description="Fringe-like glycosyltransferase" evidence="9">
    <location>
        <begin position="229"/>
        <end position="476"/>
    </location>
</feature>
<evidence type="ECO:0000256" key="7">
    <source>
        <dbReference type="ARBA" id="ARBA00023136"/>
    </source>
</evidence>
<evidence type="ECO:0000256" key="5">
    <source>
        <dbReference type="ARBA" id="ARBA00022968"/>
    </source>
</evidence>
<evidence type="ECO:0000256" key="3">
    <source>
        <dbReference type="ARBA" id="ARBA00022679"/>
    </source>
</evidence>
<keyword evidence="2" id="KW-0328">Glycosyltransferase</keyword>
<comment type="subcellular location">
    <subcellularLocation>
        <location evidence="8">Endomembrane system</location>
        <topology evidence="8">Single-pass membrane protein</topology>
    </subcellularLocation>
    <subcellularLocation>
        <location evidence="1">Membrane</location>
        <topology evidence="1">Single-pass type II membrane protein</topology>
    </subcellularLocation>
</comment>
<evidence type="ECO:0000256" key="2">
    <source>
        <dbReference type="ARBA" id="ARBA00022676"/>
    </source>
</evidence>
<gene>
    <name evidence="10" type="ORF">cand_037110</name>
</gene>
<name>A0A1J4MVH2_9CRYT</name>
<evidence type="ECO:0000259" key="9">
    <source>
        <dbReference type="Pfam" id="PF02434"/>
    </source>
</evidence>
<dbReference type="EMBL" id="LRBS01000010">
    <property type="protein sequence ID" value="OII78063.1"/>
    <property type="molecule type" value="Genomic_DNA"/>
</dbReference>
<proteinExistence type="predicted"/>
<comment type="caution">
    <text evidence="10">The sequence shown here is derived from an EMBL/GenBank/DDBJ whole genome shotgun (WGS) entry which is preliminary data.</text>
</comment>
<dbReference type="Proteomes" id="UP000186804">
    <property type="component" value="Unassembled WGS sequence"/>
</dbReference>
<keyword evidence="3" id="KW-0808">Transferase</keyword>
<accession>A0A1J4MVH2</accession>
<organism evidence="10 11">
    <name type="scientific">Cryptosporidium andersoni</name>
    <dbReference type="NCBI Taxonomy" id="117008"/>
    <lineage>
        <taxon>Eukaryota</taxon>
        <taxon>Sar</taxon>
        <taxon>Alveolata</taxon>
        <taxon>Apicomplexa</taxon>
        <taxon>Conoidasida</taxon>
        <taxon>Coccidia</taxon>
        <taxon>Eucoccidiorida</taxon>
        <taxon>Eimeriorina</taxon>
        <taxon>Cryptosporidiidae</taxon>
        <taxon>Cryptosporidium</taxon>
    </lineage>
</organism>
<evidence type="ECO:0000313" key="11">
    <source>
        <dbReference type="Proteomes" id="UP000186804"/>
    </source>
</evidence>
<dbReference type="RefSeq" id="XP_067069909.1">
    <property type="nucleotide sequence ID" value="XM_067213936.1"/>
</dbReference>
<dbReference type="Pfam" id="PF02434">
    <property type="entry name" value="Fringe"/>
    <property type="match status" value="1"/>
</dbReference>
<evidence type="ECO:0000256" key="6">
    <source>
        <dbReference type="ARBA" id="ARBA00022989"/>
    </source>
</evidence>
<evidence type="ECO:0000313" key="10">
    <source>
        <dbReference type="EMBL" id="OII78063.1"/>
    </source>
</evidence>
<keyword evidence="4" id="KW-0812">Transmembrane</keyword>
<evidence type="ECO:0000256" key="4">
    <source>
        <dbReference type="ARBA" id="ARBA00022692"/>
    </source>
</evidence>
<dbReference type="PANTHER" id="PTHR10811">
    <property type="entry name" value="FRINGE-RELATED"/>
    <property type="match status" value="1"/>
</dbReference>
<keyword evidence="11" id="KW-1185">Reference proteome</keyword>
<dbReference type="OrthoDB" id="421979at2759"/>
<evidence type="ECO:0000256" key="1">
    <source>
        <dbReference type="ARBA" id="ARBA00004606"/>
    </source>
</evidence>
<dbReference type="VEuPathDB" id="CryptoDB:cand_037110"/>
<dbReference type="GeneID" id="92367895"/>
<keyword evidence="7" id="KW-0472">Membrane</keyword>
<dbReference type="GO" id="GO:0016757">
    <property type="term" value="F:glycosyltransferase activity"/>
    <property type="evidence" value="ECO:0007669"/>
    <property type="project" value="UniProtKB-KW"/>
</dbReference>
<reference evidence="10 11" key="1">
    <citation type="submission" date="2016-10" db="EMBL/GenBank/DDBJ databases">
        <title>Reductive evolution of mitochondrial metabolism and differential evolution of invasion-related proteins in Cryptosporidium.</title>
        <authorList>
            <person name="Liu S."/>
            <person name="Roellig D.M."/>
            <person name="Guo Y."/>
            <person name="Li N."/>
            <person name="Frace M.A."/>
            <person name="Tang K."/>
            <person name="Zhang L."/>
            <person name="Feng Y."/>
            <person name="Xiao L."/>
        </authorList>
    </citation>
    <scope>NUCLEOTIDE SEQUENCE [LARGE SCALE GENOMIC DNA]</scope>
    <source>
        <strain evidence="10">30847</strain>
    </source>
</reference>
<dbReference type="GO" id="GO:0012505">
    <property type="term" value="C:endomembrane system"/>
    <property type="evidence" value="ECO:0007669"/>
    <property type="project" value="UniProtKB-SubCell"/>
</dbReference>
<sequence length="500" mass="57524">MNEVKVPSSHIYCLWNRDTNYFYEDSLLIPILFRYSDSNLEFDWFFILSENTRFDPFLLEEILKKGGVNSKRTDYLDKLSDIPFKSRKNRILLNEFLGVQLNDEVPSIVHHYNIDKHFAYPYYPSGFAISRNAIMNLKNKMIVEFNKYVQPRIYTDPIYELSKVLKDLLSVSLTDIAEFCTGFGSLRRGIYIKNRNIPVKCATWTISSRISPNCPLPNIITINNNELIDPNDVVISVKTTGKFHGTRLTQIARLWANRNLLKYSTHSLCPKLDVYEGHNIELEILSDKSETIGDIQTIDLGVGNQIKGHCAKFYSMLHYLYKKYLKSGKATNKRYFVIVDDDTLILPNSLLNVLSIVDQTRYKNGKLYMGLRYSLGSILQGWNIDYATGGAGIVINANTLVSLVNCSVCSCSGPTEPDDMAMGRWCKSLGIKAINYPGFYQAEPYNYHPYYIEYLPIITFHKLSDNLKMTIINYSETLFSEMYPHIDKVRSESSIQHNEL</sequence>
<keyword evidence="5" id="KW-0735">Signal-anchor</keyword>
<keyword evidence="6" id="KW-1133">Transmembrane helix</keyword>
<protein>
    <recommendedName>
        <fullName evidence="9">Fringe-like glycosyltransferase domain-containing protein</fullName>
    </recommendedName>
</protein>
<evidence type="ECO:0000256" key="8">
    <source>
        <dbReference type="ARBA" id="ARBA00037847"/>
    </source>
</evidence>
<dbReference type="GO" id="GO:0016020">
    <property type="term" value="C:membrane"/>
    <property type="evidence" value="ECO:0007669"/>
    <property type="project" value="UniProtKB-SubCell"/>
</dbReference>
<dbReference type="InterPro" id="IPR003378">
    <property type="entry name" value="Fringe-like_glycosylTrfase"/>
</dbReference>
<dbReference type="AlphaFoldDB" id="A0A1J4MVH2"/>